<dbReference type="EMBL" id="JACHMN010000003">
    <property type="protein sequence ID" value="MBB5874531.1"/>
    <property type="molecule type" value="Genomic_DNA"/>
</dbReference>
<keyword evidence="3" id="KW-1185">Reference proteome</keyword>
<evidence type="ECO:0000256" key="1">
    <source>
        <dbReference type="SAM" id="MobiDB-lite"/>
    </source>
</evidence>
<accession>A0A841C6X0</accession>
<evidence type="ECO:0000313" key="3">
    <source>
        <dbReference type="Proteomes" id="UP000587527"/>
    </source>
</evidence>
<name>A0A841C6X0_9ACTN</name>
<feature type="region of interest" description="Disordered" evidence="1">
    <location>
        <begin position="1"/>
        <end position="33"/>
    </location>
</feature>
<gene>
    <name evidence="2" type="ORF">F4553_007965</name>
</gene>
<sequence>MTIEQLAQLGADPRQWPTAPPSSLPSALRGLWP</sequence>
<organism evidence="2 3">
    <name type="scientific">Allocatelliglobosispora scoriae</name>
    <dbReference type="NCBI Taxonomy" id="643052"/>
    <lineage>
        <taxon>Bacteria</taxon>
        <taxon>Bacillati</taxon>
        <taxon>Actinomycetota</taxon>
        <taxon>Actinomycetes</taxon>
        <taxon>Micromonosporales</taxon>
        <taxon>Micromonosporaceae</taxon>
        <taxon>Allocatelliglobosispora</taxon>
    </lineage>
</organism>
<proteinExistence type="predicted"/>
<comment type="caution">
    <text evidence="2">The sequence shown here is derived from an EMBL/GenBank/DDBJ whole genome shotgun (WGS) entry which is preliminary data.</text>
</comment>
<reference evidence="2 3" key="1">
    <citation type="submission" date="2020-08" db="EMBL/GenBank/DDBJ databases">
        <title>Sequencing the genomes of 1000 actinobacteria strains.</title>
        <authorList>
            <person name="Klenk H.-P."/>
        </authorList>
    </citation>
    <scope>NUCLEOTIDE SEQUENCE [LARGE SCALE GENOMIC DNA]</scope>
    <source>
        <strain evidence="2 3">DSM 45362</strain>
    </source>
</reference>
<evidence type="ECO:0000313" key="2">
    <source>
        <dbReference type="EMBL" id="MBB5874531.1"/>
    </source>
</evidence>
<feature type="compositionally biased region" description="Low complexity" evidence="1">
    <location>
        <begin position="24"/>
        <end position="33"/>
    </location>
</feature>
<protein>
    <submittedName>
        <fullName evidence="2">Uncharacterized protein</fullName>
    </submittedName>
</protein>
<dbReference type="AlphaFoldDB" id="A0A841C6X0"/>
<dbReference type="Proteomes" id="UP000587527">
    <property type="component" value="Unassembled WGS sequence"/>
</dbReference>